<dbReference type="InterPro" id="IPR052356">
    <property type="entry name" value="Thiol_S-MT"/>
</dbReference>
<sequence length="208" mass="22060">MSTLSDIPAATGWAAFTAARTRAIRGLRGRVLEIGAGRGANFAALDRDVEWLGLEPSPRRCRFLAENARRHGHRAPPVQATAESIPLPAAAVDAVLATTVLCSVRDQAQVLAEIARVLRPGGRLVLAEHVAAPPGSVARAAQRVARPWTRLFDHGCDPVRDTAAAVRNSPLRFDAGTGFAVPVLGSLTVPFLVIEATNPQHHTTGRTP</sequence>
<dbReference type="Proteomes" id="UP000481583">
    <property type="component" value="Unassembled WGS sequence"/>
</dbReference>
<dbReference type="InterPro" id="IPR013216">
    <property type="entry name" value="Methyltransf_11"/>
</dbReference>
<comment type="caution">
    <text evidence="2">The sequence shown here is derived from an EMBL/GenBank/DDBJ whole genome shotgun (WGS) entry which is preliminary data.</text>
</comment>
<evidence type="ECO:0000313" key="2">
    <source>
        <dbReference type="EMBL" id="NGN65830.1"/>
    </source>
</evidence>
<reference evidence="2 3" key="1">
    <citation type="submission" date="2020-02" db="EMBL/GenBank/DDBJ databases">
        <title>Whole-genome analyses of novel actinobacteria.</title>
        <authorList>
            <person name="Sahin N."/>
        </authorList>
    </citation>
    <scope>NUCLEOTIDE SEQUENCE [LARGE SCALE GENOMIC DNA]</scope>
    <source>
        <strain evidence="2 3">A7024</strain>
    </source>
</reference>
<keyword evidence="3" id="KW-1185">Reference proteome</keyword>
<dbReference type="AlphaFoldDB" id="A0A6G4U249"/>
<accession>A0A6G4U249</accession>
<name>A0A6G4U249_9ACTN</name>
<feature type="domain" description="Methyltransferase type 11" evidence="1">
    <location>
        <begin position="32"/>
        <end position="126"/>
    </location>
</feature>
<dbReference type="EMBL" id="JAAKZV010000074">
    <property type="protein sequence ID" value="NGN65830.1"/>
    <property type="molecule type" value="Genomic_DNA"/>
</dbReference>
<dbReference type="Gene3D" id="3.40.50.150">
    <property type="entry name" value="Vaccinia Virus protein VP39"/>
    <property type="match status" value="1"/>
</dbReference>
<dbReference type="InterPro" id="IPR029063">
    <property type="entry name" value="SAM-dependent_MTases_sf"/>
</dbReference>
<evidence type="ECO:0000313" key="3">
    <source>
        <dbReference type="Proteomes" id="UP000481583"/>
    </source>
</evidence>
<protein>
    <submittedName>
        <fullName evidence="2">Class I SAM-dependent methyltransferase</fullName>
    </submittedName>
</protein>
<dbReference type="GO" id="GO:0032259">
    <property type="term" value="P:methylation"/>
    <property type="evidence" value="ECO:0007669"/>
    <property type="project" value="UniProtKB-KW"/>
</dbReference>
<dbReference type="SUPFAM" id="SSF53335">
    <property type="entry name" value="S-adenosyl-L-methionine-dependent methyltransferases"/>
    <property type="match status" value="1"/>
</dbReference>
<dbReference type="RefSeq" id="WP_165238643.1">
    <property type="nucleotide sequence ID" value="NZ_JAAKZV010000074.1"/>
</dbReference>
<dbReference type="Pfam" id="PF08241">
    <property type="entry name" value="Methyltransf_11"/>
    <property type="match status" value="1"/>
</dbReference>
<evidence type="ECO:0000259" key="1">
    <source>
        <dbReference type="Pfam" id="PF08241"/>
    </source>
</evidence>
<keyword evidence="2" id="KW-0489">Methyltransferase</keyword>
<organism evidence="2 3">
    <name type="scientific">Streptomyces coryli</name>
    <dbReference type="NCBI Taxonomy" id="1128680"/>
    <lineage>
        <taxon>Bacteria</taxon>
        <taxon>Bacillati</taxon>
        <taxon>Actinomycetota</taxon>
        <taxon>Actinomycetes</taxon>
        <taxon>Kitasatosporales</taxon>
        <taxon>Streptomycetaceae</taxon>
        <taxon>Streptomyces</taxon>
    </lineage>
</organism>
<dbReference type="GO" id="GO:0008757">
    <property type="term" value="F:S-adenosylmethionine-dependent methyltransferase activity"/>
    <property type="evidence" value="ECO:0007669"/>
    <property type="project" value="InterPro"/>
</dbReference>
<gene>
    <name evidence="2" type="ORF">G5C51_18260</name>
</gene>
<dbReference type="PANTHER" id="PTHR45036">
    <property type="entry name" value="METHYLTRANSFERASE LIKE 7B"/>
    <property type="match status" value="1"/>
</dbReference>
<dbReference type="CDD" id="cd02440">
    <property type="entry name" value="AdoMet_MTases"/>
    <property type="match status" value="1"/>
</dbReference>
<dbReference type="PANTHER" id="PTHR45036:SF1">
    <property type="entry name" value="METHYLTRANSFERASE LIKE 7A"/>
    <property type="match status" value="1"/>
</dbReference>
<keyword evidence="2" id="KW-0808">Transferase</keyword>
<proteinExistence type="predicted"/>